<sequence>MVSPGRAQADSRPSTKDVSPVWPSSDSSLAGTCGLLLQNFVLPKPHLPVSRRDSIGSRPSNTTSSRKSVSFRLRLRGPGPAYNSPSPQQPKEQPKEQCDTPQATGSAARGAVVRRLFRAVQGLPDSDAGQGSPEPQPKSYPGWRPQPQPAQPAQGSKPVTDCFKPFQPAAPPANASIGVPLQASDASDHGGSGTAVSVTIQGAQALGGVPQANPHEAGGTQVLNQPALAGCCSASHVSVWPSSTPAQTGPIPRQQFAVQHVQSSGLWPPQQQQQHQQVPSLQLQYQALQTQHPGLQLQGDITAQPAAAAGSSAAWDAAAPDLYPPPGPYATCTHPIQGMPGPSAGPPRYHGVIPSHVAQVWQQQPGCQAPTWSAVARHVPQPGPAAGAPVLGGPALAAASQAAAASGEAAPRSISAAASPQHGATFARVHLLLESLNLRNMLCSEQDTAACADTPASQMNQPGAACHAGGYQLSGLTGGVTSQAATSSCLTADATGNVPSSVVWQQSPAANETPARLRPRRTEGDGTGSKPDALRWSFDRAIASLCEPVPSADPHDAAEDANDTAGWFSTALQSASAAWLQSVGKAAAQQRQQVQRGGGVEELLQQVREARLERRLAEAYLLGCKLCVPRSRLERLRLLVEASGAPPAVTAALLVQLEDRLRLKAALRVLQLHAATAAVLQRLLRLREGQSGPLAAAAWRCWQRAAQERVALRVRMSAVTAARQQRLLSQLLSAWQAVLRRAADLRQREASLCAALSRRRRSACLLAWRSVQQQRAALRGIEAECRVARSRRLVRSWLEAARRVAHGKQQARRADAHHRSHLLLASLAHWRYLRVSRTLTSVWEEALGKR</sequence>
<comment type="caution">
    <text evidence="2">The sequence shown here is derived from an EMBL/GenBank/DDBJ whole genome shotgun (WGS) entry which is preliminary data.</text>
</comment>
<feature type="non-terminal residue" evidence="2">
    <location>
        <position position="1"/>
    </location>
</feature>
<evidence type="ECO:0000256" key="1">
    <source>
        <dbReference type="SAM" id="MobiDB-lite"/>
    </source>
</evidence>
<accession>A0AAD3DDZ8</accession>
<organism evidence="2 3">
    <name type="scientific">Astrephomene gubernaculifera</name>
    <dbReference type="NCBI Taxonomy" id="47775"/>
    <lineage>
        <taxon>Eukaryota</taxon>
        <taxon>Viridiplantae</taxon>
        <taxon>Chlorophyta</taxon>
        <taxon>core chlorophytes</taxon>
        <taxon>Chlorophyceae</taxon>
        <taxon>CS clade</taxon>
        <taxon>Chlamydomonadales</taxon>
        <taxon>Astrephomenaceae</taxon>
        <taxon>Astrephomene</taxon>
    </lineage>
</organism>
<feature type="region of interest" description="Disordered" evidence="1">
    <location>
        <begin position="44"/>
        <end position="109"/>
    </location>
</feature>
<name>A0AAD3DDZ8_9CHLO</name>
<evidence type="ECO:0008006" key="4">
    <source>
        <dbReference type="Google" id="ProtNLM"/>
    </source>
</evidence>
<feature type="compositionally biased region" description="Polar residues" evidence="1">
    <location>
        <begin position="57"/>
        <end position="68"/>
    </location>
</feature>
<dbReference type="Proteomes" id="UP001054857">
    <property type="component" value="Unassembled WGS sequence"/>
</dbReference>
<proteinExistence type="predicted"/>
<feature type="region of interest" description="Disordered" evidence="1">
    <location>
        <begin position="505"/>
        <end position="533"/>
    </location>
</feature>
<feature type="region of interest" description="Disordered" evidence="1">
    <location>
        <begin position="123"/>
        <end position="194"/>
    </location>
</feature>
<evidence type="ECO:0000313" key="2">
    <source>
        <dbReference type="EMBL" id="GFR40005.1"/>
    </source>
</evidence>
<feature type="region of interest" description="Disordered" evidence="1">
    <location>
        <begin position="1"/>
        <end position="27"/>
    </location>
</feature>
<feature type="compositionally biased region" description="Pro residues" evidence="1">
    <location>
        <begin position="134"/>
        <end position="150"/>
    </location>
</feature>
<feature type="compositionally biased region" description="Low complexity" evidence="1">
    <location>
        <begin position="17"/>
        <end position="27"/>
    </location>
</feature>
<gene>
    <name evidence="2" type="ORF">Agub_g540</name>
</gene>
<dbReference type="EMBL" id="BMAR01000001">
    <property type="protein sequence ID" value="GFR40005.1"/>
    <property type="molecule type" value="Genomic_DNA"/>
</dbReference>
<reference evidence="2 3" key="1">
    <citation type="journal article" date="2021" name="Sci. Rep.">
        <title>Genome sequencing of the multicellular alga Astrephomene provides insights into convergent evolution of germ-soma differentiation.</title>
        <authorList>
            <person name="Yamashita S."/>
            <person name="Yamamoto K."/>
            <person name="Matsuzaki R."/>
            <person name="Suzuki S."/>
            <person name="Yamaguchi H."/>
            <person name="Hirooka S."/>
            <person name="Minakuchi Y."/>
            <person name="Miyagishima S."/>
            <person name="Kawachi M."/>
            <person name="Toyoda A."/>
            <person name="Nozaki H."/>
        </authorList>
    </citation>
    <scope>NUCLEOTIDE SEQUENCE [LARGE SCALE GENOMIC DNA]</scope>
    <source>
        <strain evidence="2 3">NIES-4017</strain>
    </source>
</reference>
<evidence type="ECO:0000313" key="3">
    <source>
        <dbReference type="Proteomes" id="UP001054857"/>
    </source>
</evidence>
<dbReference type="AlphaFoldDB" id="A0AAD3DDZ8"/>
<keyword evidence="3" id="KW-1185">Reference proteome</keyword>
<protein>
    <recommendedName>
        <fullName evidence="4">Sfi1 spindle body domain-containing protein</fullName>
    </recommendedName>
</protein>